<feature type="transmembrane region" description="Helical" evidence="1">
    <location>
        <begin position="12"/>
        <end position="31"/>
    </location>
</feature>
<evidence type="ECO:0000313" key="3">
    <source>
        <dbReference type="EMBL" id="CAG7616811.1"/>
    </source>
</evidence>
<gene>
    <name evidence="3" type="ORF">PAESOLCIP111_01947</name>
</gene>
<dbReference type="GO" id="GO:0080120">
    <property type="term" value="P:CAAX-box protein maturation"/>
    <property type="evidence" value="ECO:0007669"/>
    <property type="project" value="UniProtKB-ARBA"/>
</dbReference>
<protein>
    <recommendedName>
        <fullName evidence="2">CAAX prenyl protease 2/Lysostaphin resistance protein A-like domain-containing protein</fullName>
    </recommendedName>
</protein>
<accession>A0A916K2G6</accession>
<dbReference type="GO" id="GO:0004175">
    <property type="term" value="F:endopeptidase activity"/>
    <property type="evidence" value="ECO:0007669"/>
    <property type="project" value="UniProtKB-ARBA"/>
</dbReference>
<keyword evidence="4" id="KW-1185">Reference proteome</keyword>
<dbReference type="EMBL" id="CAJVAS010000006">
    <property type="protein sequence ID" value="CAG7616811.1"/>
    <property type="molecule type" value="Genomic_DNA"/>
</dbReference>
<dbReference type="RefSeq" id="WP_218091733.1">
    <property type="nucleotide sequence ID" value="NZ_CAJVAS010000006.1"/>
</dbReference>
<dbReference type="AlphaFoldDB" id="A0A916K2G6"/>
<feature type="transmembrane region" description="Helical" evidence="1">
    <location>
        <begin position="456"/>
        <end position="474"/>
    </location>
</feature>
<dbReference type="Proteomes" id="UP000693672">
    <property type="component" value="Unassembled WGS sequence"/>
</dbReference>
<evidence type="ECO:0000256" key="1">
    <source>
        <dbReference type="SAM" id="Phobius"/>
    </source>
</evidence>
<keyword evidence="1" id="KW-1133">Transmembrane helix</keyword>
<feature type="transmembrane region" description="Helical" evidence="1">
    <location>
        <begin position="506"/>
        <end position="526"/>
    </location>
</feature>
<feature type="domain" description="CAAX prenyl protease 2/Lysostaphin resistance protein A-like" evidence="2">
    <location>
        <begin position="400"/>
        <end position="490"/>
    </location>
</feature>
<feature type="transmembrane region" description="Helical" evidence="1">
    <location>
        <begin position="264"/>
        <end position="281"/>
    </location>
</feature>
<reference evidence="3" key="1">
    <citation type="submission" date="2021-06" db="EMBL/GenBank/DDBJ databases">
        <authorList>
            <person name="Criscuolo A."/>
        </authorList>
    </citation>
    <scope>NUCLEOTIDE SEQUENCE</scope>
    <source>
        <strain evidence="3">CIP111600</strain>
    </source>
</reference>
<feature type="transmembrane region" description="Helical" evidence="1">
    <location>
        <begin position="360"/>
        <end position="381"/>
    </location>
</feature>
<keyword evidence="1" id="KW-0472">Membrane</keyword>
<name>A0A916K2G6_9BACL</name>
<feature type="transmembrane region" description="Helical" evidence="1">
    <location>
        <begin position="236"/>
        <end position="257"/>
    </location>
</feature>
<keyword evidence="1" id="KW-0812">Transmembrane</keyword>
<proteinExistence type="predicted"/>
<sequence>MQRKRSEPPLLLLAVLGLIMYMGVLFIAPFMEGADRLDENNIDKPSVTKQQAADAALKFAQNRFQLSSDVETSTLYQSYTTRSGYLQKEHLYDDYVKKYGTRFPLDYYEVEINDRATGVNYFIAVHYNTLAVIGFERNKPAGAKTNRVSSAETNLNQLLGQTITDMGYKPADFTMEPDSAANGTYTFHSRTDSIGEAKLVLVMKAENGQTTAFRPAFSIPGSYGEWKNAQDAKSALMTRISMLISFLMTIVAIWIVIRCRKEIGFAKGLLLTLVFLAVYLINNFNMMPAFRTTHGSGPTEAGALFYLWFVNVFVVLMGVSTYFTLLAGRHMWHDHGWIAWSTWKDHVFGDHVRTAMIRGYLLCLFLLGLQQVMLFTAGEAFDVWAISDPADSVYNMVYPALFPLMAWAAAISEEAVYRLFGIALFLKLTRNRFLAVLLPSLIWAASHTQYPIYPVYTRLVEVTVIGLIFGWAFLRFGFLTVVFAHAAMDSILMGLSLLYMGEPLQALLGIVYLVVPALAGWLLSWLHRTYADGGRIRPFPR</sequence>
<feature type="transmembrane region" description="Helical" evidence="1">
    <location>
        <begin position="401"/>
        <end position="426"/>
    </location>
</feature>
<dbReference type="InterPro" id="IPR003675">
    <property type="entry name" value="Rce1/LyrA-like_dom"/>
</dbReference>
<evidence type="ECO:0000259" key="2">
    <source>
        <dbReference type="Pfam" id="PF02517"/>
    </source>
</evidence>
<evidence type="ECO:0000313" key="4">
    <source>
        <dbReference type="Proteomes" id="UP000693672"/>
    </source>
</evidence>
<comment type="caution">
    <text evidence="3">The sequence shown here is derived from an EMBL/GenBank/DDBJ whole genome shotgun (WGS) entry which is preliminary data.</text>
</comment>
<feature type="transmembrane region" description="Helical" evidence="1">
    <location>
        <begin position="301"/>
        <end position="325"/>
    </location>
</feature>
<organism evidence="3 4">
    <name type="scientific">Paenibacillus solanacearum</name>
    <dbReference type="NCBI Taxonomy" id="2048548"/>
    <lineage>
        <taxon>Bacteria</taxon>
        <taxon>Bacillati</taxon>
        <taxon>Bacillota</taxon>
        <taxon>Bacilli</taxon>
        <taxon>Bacillales</taxon>
        <taxon>Paenibacillaceae</taxon>
        <taxon>Paenibacillus</taxon>
    </lineage>
</organism>
<dbReference type="Pfam" id="PF02517">
    <property type="entry name" value="Rce1-like"/>
    <property type="match status" value="1"/>
</dbReference>